<dbReference type="Gene3D" id="3.40.50.300">
    <property type="entry name" value="P-loop containing nucleotide triphosphate hydrolases"/>
    <property type="match status" value="1"/>
</dbReference>
<feature type="transmembrane region" description="Helical" evidence="2">
    <location>
        <begin position="406"/>
        <end position="426"/>
    </location>
</feature>
<sequence>MTLTVVVGSSGSGKTTFLNDVHKSHKCTYIRQYHTARPYIRVKGIPNFDPSFLPYWDIYVKEGTADNIKIGGTMAGEFTAGLSGGQRKLFFFELIRQRTADMEDLLIVLDEPFAGVTDDFVPFIKERLEEMRKKHNIVLVTNDHVEALTNMSDNTITVSAIDRSVVKINDRERVDRTKAIYALGVGDNYKKQASTEELAFFWDVEVRSNAGLMQIAIFNTFCFALFLATFWNSSPDSAALVLVAGGIIAFFGINPALLSTVEWRNAMMEESEALMHGSKETNRILKTLLTISLIILISLVEFGCVNAVINGLENFKFWVAMVMDSVSMTFPLICLGLYTTLPFQAVQILGSLPFLLMIFLSTTFSPGAGVEVVKELRYVFARFYWWCMIPGVQDEMEGCPDEDLNILYLILSGFIGVFVFVLVKIASRASAASKSMEQAGKLADMLDDEFEQLQVELFGEKGLRHFKHMQSTYSNASTHSRRSNEEKVKPPELDVA</sequence>
<dbReference type="AlphaFoldDB" id="A0A7S3LBU4"/>
<feature type="transmembrane region" description="Helical" evidence="2">
    <location>
        <begin position="288"/>
        <end position="309"/>
    </location>
</feature>
<feature type="compositionally biased region" description="Basic and acidic residues" evidence="1">
    <location>
        <begin position="482"/>
        <end position="496"/>
    </location>
</feature>
<feature type="transmembrane region" description="Helical" evidence="2">
    <location>
        <begin position="237"/>
        <end position="258"/>
    </location>
</feature>
<reference evidence="3" key="1">
    <citation type="submission" date="2021-01" db="EMBL/GenBank/DDBJ databases">
        <authorList>
            <person name="Corre E."/>
            <person name="Pelletier E."/>
            <person name="Niang G."/>
            <person name="Scheremetjew M."/>
            <person name="Finn R."/>
            <person name="Kale V."/>
            <person name="Holt S."/>
            <person name="Cochrane G."/>
            <person name="Meng A."/>
            <person name="Brown T."/>
            <person name="Cohen L."/>
        </authorList>
    </citation>
    <scope>NUCLEOTIDE SEQUENCE</scope>
    <source>
        <strain evidence="3">CCMP127</strain>
    </source>
</reference>
<dbReference type="SUPFAM" id="SSF52540">
    <property type="entry name" value="P-loop containing nucleoside triphosphate hydrolases"/>
    <property type="match status" value="1"/>
</dbReference>
<feature type="transmembrane region" description="Helical" evidence="2">
    <location>
        <begin position="345"/>
        <end position="364"/>
    </location>
</feature>
<feature type="region of interest" description="Disordered" evidence="1">
    <location>
        <begin position="472"/>
        <end position="496"/>
    </location>
</feature>
<evidence type="ECO:0000256" key="1">
    <source>
        <dbReference type="SAM" id="MobiDB-lite"/>
    </source>
</evidence>
<keyword evidence="2" id="KW-1133">Transmembrane helix</keyword>
<keyword evidence="2" id="KW-0812">Transmembrane</keyword>
<feature type="transmembrane region" description="Helical" evidence="2">
    <location>
        <begin position="315"/>
        <end position="338"/>
    </location>
</feature>
<protein>
    <submittedName>
        <fullName evidence="3">Uncharacterized protein</fullName>
    </submittedName>
</protein>
<organism evidence="3">
    <name type="scientific">Amphora coffeiformis</name>
    <dbReference type="NCBI Taxonomy" id="265554"/>
    <lineage>
        <taxon>Eukaryota</taxon>
        <taxon>Sar</taxon>
        <taxon>Stramenopiles</taxon>
        <taxon>Ochrophyta</taxon>
        <taxon>Bacillariophyta</taxon>
        <taxon>Bacillariophyceae</taxon>
        <taxon>Bacillariophycidae</taxon>
        <taxon>Thalassiophysales</taxon>
        <taxon>Catenulaceae</taxon>
        <taxon>Amphora</taxon>
    </lineage>
</organism>
<keyword evidence="2" id="KW-0472">Membrane</keyword>
<dbReference type="InterPro" id="IPR027417">
    <property type="entry name" value="P-loop_NTPase"/>
</dbReference>
<evidence type="ECO:0000256" key="2">
    <source>
        <dbReference type="SAM" id="Phobius"/>
    </source>
</evidence>
<dbReference type="CDD" id="cd00267">
    <property type="entry name" value="ABC_ATPase"/>
    <property type="match status" value="1"/>
</dbReference>
<name>A0A7S3LBU4_9STRA</name>
<dbReference type="EMBL" id="HBIM01019429">
    <property type="protein sequence ID" value="CAE0417864.1"/>
    <property type="molecule type" value="Transcribed_RNA"/>
</dbReference>
<evidence type="ECO:0000313" key="3">
    <source>
        <dbReference type="EMBL" id="CAE0417864.1"/>
    </source>
</evidence>
<accession>A0A7S3LBU4</accession>
<proteinExistence type="predicted"/>
<feature type="transmembrane region" description="Helical" evidence="2">
    <location>
        <begin position="210"/>
        <end position="231"/>
    </location>
</feature>
<gene>
    <name evidence="3" type="ORF">ACOF00016_LOCUS14751</name>
</gene>